<name>A0AA40FFU8_9HYME</name>
<comment type="caution">
    <text evidence="1">The sequence shown here is derived from an EMBL/GenBank/DDBJ whole genome shotgun (WGS) entry which is preliminary data.</text>
</comment>
<protein>
    <submittedName>
        <fullName evidence="1">Uncharacterized protein</fullName>
    </submittedName>
</protein>
<dbReference type="Proteomes" id="UP001177670">
    <property type="component" value="Unassembled WGS sequence"/>
</dbReference>
<keyword evidence="2" id="KW-1185">Reference proteome</keyword>
<reference evidence="1" key="1">
    <citation type="submission" date="2021-10" db="EMBL/GenBank/DDBJ databases">
        <title>Melipona bicolor Genome sequencing and assembly.</title>
        <authorList>
            <person name="Araujo N.S."/>
            <person name="Arias M.C."/>
        </authorList>
    </citation>
    <scope>NUCLEOTIDE SEQUENCE</scope>
    <source>
        <strain evidence="1">USP_2M_L1-L4_2017</strain>
        <tissue evidence="1">Whole body</tissue>
    </source>
</reference>
<evidence type="ECO:0000313" key="1">
    <source>
        <dbReference type="EMBL" id="KAK1118106.1"/>
    </source>
</evidence>
<organism evidence="1 2">
    <name type="scientific">Melipona bicolor</name>
    <dbReference type="NCBI Taxonomy" id="60889"/>
    <lineage>
        <taxon>Eukaryota</taxon>
        <taxon>Metazoa</taxon>
        <taxon>Ecdysozoa</taxon>
        <taxon>Arthropoda</taxon>
        <taxon>Hexapoda</taxon>
        <taxon>Insecta</taxon>
        <taxon>Pterygota</taxon>
        <taxon>Neoptera</taxon>
        <taxon>Endopterygota</taxon>
        <taxon>Hymenoptera</taxon>
        <taxon>Apocrita</taxon>
        <taxon>Aculeata</taxon>
        <taxon>Apoidea</taxon>
        <taxon>Anthophila</taxon>
        <taxon>Apidae</taxon>
        <taxon>Melipona</taxon>
    </lineage>
</organism>
<dbReference type="AlphaFoldDB" id="A0AA40FFU8"/>
<accession>A0AA40FFU8</accession>
<dbReference type="EMBL" id="JAHYIQ010000045">
    <property type="protein sequence ID" value="KAK1118106.1"/>
    <property type="molecule type" value="Genomic_DNA"/>
</dbReference>
<gene>
    <name evidence="1" type="ORF">K0M31_015382</name>
</gene>
<evidence type="ECO:0000313" key="2">
    <source>
        <dbReference type="Proteomes" id="UP001177670"/>
    </source>
</evidence>
<sequence length="89" mass="9676">MRVQQRKLLLRSFTMNKRTIKKFAGQSAGTFPLELSPIAKGEAFVAHGLHGIDPSGPLFAGQAEARRAGFYKNFSGFGGLQKVNRLPTG</sequence>
<proteinExistence type="predicted"/>